<protein>
    <recommendedName>
        <fullName evidence="3">Small CPxCG-related zinc finger protein</fullName>
    </recommendedName>
</protein>
<gene>
    <name evidence="1" type="ORF">HAPAU_03650</name>
</gene>
<dbReference type="Proteomes" id="UP000075321">
    <property type="component" value="Unassembled WGS sequence"/>
</dbReference>
<dbReference type="EMBL" id="LTAZ01000001">
    <property type="protein sequence ID" value="KYH27697.1"/>
    <property type="molecule type" value="Genomic_DNA"/>
</dbReference>
<proteinExistence type="predicted"/>
<evidence type="ECO:0008006" key="3">
    <source>
        <dbReference type="Google" id="ProtNLM"/>
    </source>
</evidence>
<reference evidence="1 2" key="1">
    <citation type="submission" date="2016-02" db="EMBL/GenBank/DDBJ databases">
        <title>Genome sequence of Halalkalicoccus paucihalophilus DSM 24557.</title>
        <authorList>
            <person name="Poehlein A."/>
            <person name="Daniel R."/>
        </authorList>
    </citation>
    <scope>NUCLEOTIDE SEQUENCE [LARGE SCALE GENOMIC DNA]</scope>
    <source>
        <strain evidence="1 2">DSM 24557</strain>
    </source>
</reference>
<name>A0A151AJW1_9EURY</name>
<accession>A0A151AJW1</accession>
<dbReference type="AlphaFoldDB" id="A0A151AJW1"/>
<dbReference type="OrthoDB" id="295069at2157"/>
<dbReference type="PATRIC" id="fig|1008153.3.peg.369"/>
<dbReference type="RefSeq" id="WP_169802605.1">
    <property type="nucleotide sequence ID" value="NZ_LTAZ01000001.1"/>
</dbReference>
<organism evidence="1 2">
    <name type="scientific">Halalkalicoccus paucihalophilus</name>
    <dbReference type="NCBI Taxonomy" id="1008153"/>
    <lineage>
        <taxon>Archaea</taxon>
        <taxon>Methanobacteriati</taxon>
        <taxon>Methanobacteriota</taxon>
        <taxon>Stenosarchaea group</taxon>
        <taxon>Halobacteria</taxon>
        <taxon>Halobacteriales</taxon>
        <taxon>Halococcaceae</taxon>
        <taxon>Halalkalicoccus</taxon>
    </lineage>
</organism>
<sequence>MPILDTMRAYLSGSEQIVSECRHCGTTVEAGVERCPECDKEAIVRYHVA</sequence>
<evidence type="ECO:0000313" key="1">
    <source>
        <dbReference type="EMBL" id="KYH27697.1"/>
    </source>
</evidence>
<comment type="caution">
    <text evidence="1">The sequence shown here is derived from an EMBL/GenBank/DDBJ whole genome shotgun (WGS) entry which is preliminary data.</text>
</comment>
<evidence type="ECO:0000313" key="2">
    <source>
        <dbReference type="Proteomes" id="UP000075321"/>
    </source>
</evidence>
<keyword evidence="2" id="KW-1185">Reference proteome</keyword>